<keyword evidence="4 9" id="KW-0547">Nucleotide-binding</keyword>
<dbReference type="NCBIfam" id="TIGR00231">
    <property type="entry name" value="small_GTP"/>
    <property type="match status" value="1"/>
</dbReference>
<dbReference type="InterPro" id="IPR001478">
    <property type="entry name" value="PDZ"/>
</dbReference>
<dbReference type="InterPro" id="IPR002041">
    <property type="entry name" value="Ran_GTPase"/>
</dbReference>
<evidence type="ECO:0000313" key="12">
    <source>
        <dbReference type="EMBL" id="GAM42504.1"/>
    </source>
</evidence>
<keyword evidence="5 9" id="KW-0653">Protein transport</keyword>
<protein>
    <recommendedName>
        <fullName evidence="9">GTP-binding nuclear protein</fullName>
    </recommendedName>
</protein>
<evidence type="ECO:0000256" key="3">
    <source>
        <dbReference type="ARBA" id="ARBA00022448"/>
    </source>
</evidence>
<evidence type="ECO:0000256" key="8">
    <source>
        <dbReference type="ARBA" id="ARBA00023242"/>
    </source>
</evidence>
<dbReference type="SMART" id="SM00174">
    <property type="entry name" value="RHO"/>
    <property type="match status" value="1"/>
</dbReference>
<sequence length="407" mass="45201">MNRDIHAPTVPSGPTTAGAGFRDLSKLSMVELMSEKDRIEAELSAYSSVLTSQGVTMDTSLTTFDGFPRDDIDVAQIRTTRARIIHLRNDHKEVMKYLEKGLHAHFEALQQTQASSTTSATTTPTQQQNGTHATQNGITETPFARVNSVAPGSPADQAGLKAGDVIRSFGTVNWVNHERLTKVGEVVQQNEGRPLVVKVSRPNESGQGTRELSTTFVKRHLTGEFEKKYIATLGVEVHPLGFTTNLGPIQFDVWDTAGQEKFGGLRDGYYINGQCGIIMFDVTSRITYKNVPNWHRDLVRVCENIPIVLCGNKVDVKERKVKAKTITFHRKKNLQYYDISAKSNYNFEKPFLWLARKLVGNQTLEFVAAPALAPPEVQVDPEVMAKYQQELTDAAAQPLPDEEDADL</sequence>
<evidence type="ECO:0000259" key="11">
    <source>
        <dbReference type="SMART" id="SM00228"/>
    </source>
</evidence>
<dbReference type="GO" id="GO:0006606">
    <property type="term" value="P:protein import into nucleus"/>
    <property type="evidence" value="ECO:0007669"/>
    <property type="project" value="TreeGrafter"/>
</dbReference>
<dbReference type="FunFam" id="3.40.50.300:FF:000131">
    <property type="entry name" value="GTP-binding nuclear protein Ran"/>
    <property type="match status" value="1"/>
</dbReference>
<evidence type="ECO:0000256" key="6">
    <source>
        <dbReference type="ARBA" id="ARBA00023134"/>
    </source>
</evidence>
<dbReference type="EMBL" id="DF933840">
    <property type="protein sequence ID" value="GAM42504.1"/>
    <property type="molecule type" value="Genomic_DNA"/>
</dbReference>
<name>A0A478EC31_TALPI</name>
<evidence type="ECO:0000256" key="2">
    <source>
        <dbReference type="ARBA" id="ARBA00008028"/>
    </source>
</evidence>
<dbReference type="InterPro" id="IPR041489">
    <property type="entry name" value="PDZ_6"/>
</dbReference>
<dbReference type="Pfam" id="PF18265">
    <property type="entry name" value="Nas2_N"/>
    <property type="match status" value="1"/>
</dbReference>
<dbReference type="SMART" id="SM00173">
    <property type="entry name" value="RAS"/>
    <property type="match status" value="1"/>
</dbReference>
<comment type="similarity">
    <text evidence="2 9">Belongs to the small GTPase superfamily. Ran family.</text>
</comment>
<feature type="domain" description="PDZ" evidence="11">
    <location>
        <begin position="134"/>
        <end position="203"/>
    </location>
</feature>
<dbReference type="FunFam" id="2.30.42.10:FF:000107">
    <property type="entry name" value="26S proteasome non-ATPase regulatory subunit 9"/>
    <property type="match status" value="1"/>
</dbReference>
<dbReference type="SMART" id="SM00228">
    <property type="entry name" value="PDZ"/>
    <property type="match status" value="1"/>
</dbReference>
<evidence type="ECO:0000256" key="7">
    <source>
        <dbReference type="ARBA" id="ARBA00023186"/>
    </source>
</evidence>
<dbReference type="CDD" id="cd00877">
    <property type="entry name" value="Ran"/>
    <property type="match status" value="1"/>
</dbReference>
<keyword evidence="6 9" id="KW-0342">GTP-binding</keyword>
<evidence type="ECO:0000256" key="10">
    <source>
        <dbReference type="SAM" id="MobiDB-lite"/>
    </source>
</evidence>
<evidence type="ECO:0000256" key="5">
    <source>
        <dbReference type="ARBA" id="ARBA00022927"/>
    </source>
</evidence>
<dbReference type="InterPro" id="IPR001806">
    <property type="entry name" value="Small_GTPase"/>
</dbReference>
<reference evidence="13" key="1">
    <citation type="journal article" date="2015" name="Genome Announc.">
        <title>Draft genome sequence of Talaromyces cellulolyticus strain Y-94, a source of lignocellulosic biomass-degrading enzymes.</title>
        <authorList>
            <person name="Fujii T."/>
            <person name="Koike H."/>
            <person name="Sawayama S."/>
            <person name="Yano S."/>
            <person name="Inoue H."/>
        </authorList>
    </citation>
    <scope>NUCLEOTIDE SEQUENCE [LARGE SCALE GENOMIC DNA]</scope>
    <source>
        <strain evidence="13">Y-94</strain>
    </source>
</reference>
<dbReference type="AlphaFoldDB" id="A0A478EC31"/>
<gene>
    <name evidence="12" type="ORF">TCE0_044r16542</name>
</gene>
<keyword evidence="3 9" id="KW-0813">Transport</keyword>
<dbReference type="GO" id="GO:0005737">
    <property type="term" value="C:cytoplasm"/>
    <property type="evidence" value="ECO:0007669"/>
    <property type="project" value="TreeGrafter"/>
</dbReference>
<dbReference type="SUPFAM" id="SSF52540">
    <property type="entry name" value="P-loop containing nucleoside triphosphate hydrolases"/>
    <property type="match status" value="1"/>
</dbReference>
<keyword evidence="13" id="KW-1185">Reference proteome</keyword>
<dbReference type="InterPro" id="IPR005225">
    <property type="entry name" value="Small_GTP-bd"/>
</dbReference>
<dbReference type="GO" id="GO:0005525">
    <property type="term" value="F:GTP binding"/>
    <property type="evidence" value="ECO:0007669"/>
    <property type="project" value="UniProtKB-KW"/>
</dbReference>
<dbReference type="Pfam" id="PF17820">
    <property type="entry name" value="PDZ_6"/>
    <property type="match status" value="1"/>
</dbReference>
<dbReference type="Gene3D" id="2.30.42.10">
    <property type="match status" value="1"/>
</dbReference>
<evidence type="ECO:0000313" key="13">
    <source>
        <dbReference type="Proteomes" id="UP000053095"/>
    </source>
</evidence>
<dbReference type="GO" id="GO:0005634">
    <property type="term" value="C:nucleus"/>
    <property type="evidence" value="ECO:0007669"/>
    <property type="project" value="UniProtKB-SubCell"/>
</dbReference>
<dbReference type="GO" id="GO:0000054">
    <property type="term" value="P:ribosomal subunit export from nucleus"/>
    <property type="evidence" value="ECO:0007669"/>
    <property type="project" value="TreeGrafter"/>
</dbReference>
<dbReference type="Gene3D" id="6.10.140.1710">
    <property type="match status" value="1"/>
</dbReference>
<accession>A0A478EC31</accession>
<dbReference type="SMART" id="SM00175">
    <property type="entry name" value="RAB"/>
    <property type="match status" value="1"/>
</dbReference>
<dbReference type="InterPro" id="IPR027417">
    <property type="entry name" value="P-loop_NTPase"/>
</dbReference>
<organism evidence="12 13">
    <name type="scientific">Talaromyces pinophilus</name>
    <name type="common">Penicillium pinophilum</name>
    <dbReference type="NCBI Taxonomy" id="128442"/>
    <lineage>
        <taxon>Eukaryota</taxon>
        <taxon>Fungi</taxon>
        <taxon>Dikarya</taxon>
        <taxon>Ascomycota</taxon>
        <taxon>Pezizomycotina</taxon>
        <taxon>Eurotiomycetes</taxon>
        <taxon>Eurotiomycetidae</taxon>
        <taxon>Eurotiales</taxon>
        <taxon>Trichocomaceae</taxon>
        <taxon>Talaromyces</taxon>
        <taxon>Talaromyces sect. Talaromyces</taxon>
    </lineage>
</organism>
<evidence type="ECO:0000256" key="1">
    <source>
        <dbReference type="ARBA" id="ARBA00004123"/>
    </source>
</evidence>
<comment type="function">
    <text evidence="9">GTP-binding protein involved in nucleocytoplasmic transport. Required for the import of protein into the nucleus and also for RNA export. Involved in chromatin condensation and control of cell cycle.</text>
</comment>
<evidence type="ECO:0000256" key="4">
    <source>
        <dbReference type="ARBA" id="ARBA00022741"/>
    </source>
</evidence>
<dbReference type="PRINTS" id="PR00627">
    <property type="entry name" value="GTPRANTC4"/>
</dbReference>
<proteinExistence type="inferred from homology"/>
<evidence type="ECO:0000256" key="9">
    <source>
        <dbReference type="RuleBase" id="RU363057"/>
    </source>
</evidence>
<dbReference type="GO" id="GO:0003924">
    <property type="term" value="F:GTPase activity"/>
    <property type="evidence" value="ECO:0007669"/>
    <property type="project" value="InterPro"/>
</dbReference>
<dbReference type="Pfam" id="PF00071">
    <property type="entry name" value="Ras"/>
    <property type="match status" value="1"/>
</dbReference>
<dbReference type="PROSITE" id="PS51418">
    <property type="entry name" value="RAN"/>
    <property type="match status" value="1"/>
</dbReference>
<dbReference type="PROSITE" id="PS51419">
    <property type="entry name" value="RAB"/>
    <property type="match status" value="1"/>
</dbReference>
<feature type="region of interest" description="Disordered" evidence="10">
    <location>
        <begin position="112"/>
        <end position="135"/>
    </location>
</feature>
<comment type="subcellular location">
    <subcellularLocation>
        <location evidence="1 9">Nucleus</location>
    </subcellularLocation>
</comment>
<feature type="compositionally biased region" description="Low complexity" evidence="10">
    <location>
        <begin position="112"/>
        <end position="128"/>
    </location>
</feature>
<dbReference type="SMART" id="SM00176">
    <property type="entry name" value="RAN"/>
    <property type="match status" value="1"/>
</dbReference>
<keyword evidence="7" id="KW-0143">Chaperone</keyword>
<dbReference type="InterPro" id="IPR036034">
    <property type="entry name" value="PDZ_sf"/>
</dbReference>
<dbReference type="Gene3D" id="3.40.50.300">
    <property type="entry name" value="P-loop containing nucleotide triphosphate hydrolases"/>
    <property type="match status" value="1"/>
</dbReference>
<dbReference type="PANTHER" id="PTHR24071:SF0">
    <property type="entry name" value="GTP-BINDING NUCLEAR PROTEIN RAN"/>
    <property type="match status" value="1"/>
</dbReference>
<dbReference type="InterPro" id="IPR040815">
    <property type="entry name" value="Nas2_N"/>
</dbReference>
<keyword evidence="8 9" id="KW-0539">Nucleus</keyword>
<dbReference type="PANTHER" id="PTHR24071">
    <property type="entry name" value="RAN GTPASE"/>
    <property type="match status" value="1"/>
</dbReference>
<dbReference type="SUPFAM" id="SSF50156">
    <property type="entry name" value="PDZ domain-like"/>
    <property type="match status" value="1"/>
</dbReference>
<dbReference type="Proteomes" id="UP000053095">
    <property type="component" value="Unassembled WGS sequence"/>
</dbReference>